<dbReference type="RefSeq" id="WP_200585132.1">
    <property type="nucleotide sequence ID" value="NZ_JAEHFY010000006.1"/>
</dbReference>
<dbReference type="PROSITE" id="PS50110">
    <property type="entry name" value="RESPONSE_REGULATORY"/>
    <property type="match status" value="1"/>
</dbReference>
<evidence type="ECO:0000259" key="10">
    <source>
        <dbReference type="PROSITE" id="PS50110"/>
    </source>
</evidence>
<dbReference type="EC" id="2.7.13.3" evidence="2"/>
<dbReference type="InterPro" id="IPR015943">
    <property type="entry name" value="WD40/YVTN_repeat-like_dom_sf"/>
</dbReference>
<dbReference type="Proteomes" id="UP000660024">
    <property type="component" value="Unassembled WGS sequence"/>
</dbReference>
<dbReference type="InterPro" id="IPR009057">
    <property type="entry name" value="Homeodomain-like_sf"/>
</dbReference>
<sequence length="1353" mass="153951">MTNLKVSHKTIVQKAIGLTLLLFVFMLNSSAQKKSISFDKLTVESGLSQSSVISITQDSMGFMWFGTKDGLNRYDSRQFEIFKSNPNDSTSLSSNQNINALLTDSKGNLWVGTQNGLNKYVPQTKSFIRFLNDPKKKNSLSNNTIRCIYEDKDGNLWIGTENGLNKLHEDGTFERFFCENGRGYGVVNPIIKAVYQDSKRNLWVGTQAGLVTINLKNGIYKLKTYFHSNDDAQSLSANDINSITEDLNHNLWIGTHFNGLNLLSKTNVGFKHFTTLNSGLCSNIIRKILVDKDGFLWIATLNGISIYDPVNQEFKNQLHNPEESTSLNQNSIYDIFQDQVGSIWVGTYYGGVNVYHPNAITFKVYKHYSYKNSLSSNIISAMEEDKLGNLWIGTEAEGLNYYHHKTGYFTNFKAEDSKNGLSSNLIKAVSLDNNQNLWIAAYEGGIDFYDTQSGKFKNYRLSKSNNLSEKRITFLISDDKDRLWVGTKGKGLYLFDRANDQFMPLSVYGKDYYLPSLNIINIYQDRNKNIWVAADNGVFYLRHGQNQFVKLIAQKSSFLNHVVVISQASDGKLLFGSSGDGFAYYSPKQRKLFLLNTRNSGLPSNNIAAIVEDNEQALWLSTDKGIAKIAQGNIRTYNRNDGLPGNVFNYHSVLKDTEGTLYFGGYNGLVSFDPEGINENKTAPKVVFTHLRLFNKEINVKDDSNLLPKSLNTIDELVFNYQQNVFSLDFSALNFVKAKKNSYAYKLEGFDKDWNYVEDPTATFTNLPDGNYKLLVKGANNDGIWNNTASGLKIRVKPPFWKTWWAYLFYLLVSAALFYLVLRFLLIRALLKREHDVHQMKLAFFTNVSHEIRTPLTLILGPLEKLIQDTQQNFDLNKQLQIVDKNAKRLMRLLNELMDFRKIESGKMKLNLMADNIVSFVHEIYLSFQQLAIQNNIVFEFKSTKKDIEVYFDKEQLEKIIFNLLSNAFKFTDHKKGRIRVQVLHQDDHVLIKILDNGKGITETDKGKIFTDFYQVPNHQQRNTGTGIGLALSKSIAKMHHGDLFLENDAENTSFCLSLKIGKEHYKPEEINQNFNVDDSALYQLQSEVDAIIYQQNPKKGSIVSNQPLVLVVDDNPEVKDFIVKTLGRYYQVITTNDGLEALGIALEKIPDVIVSDVMMPKMDGFEFCAKIKTDVRTRHIPVVLLTARTGDLHELEGLKTGADVYLTKPFSTQKICLIIENLLALHQNMRDKFSQQFSLEPSKVQIESSDQEFLNKVMQLLEDNISNSEFNVNAFASEIGMSTPVFYKKIDALTGLTVNNFIKSIRLKRALQLFQQKAGNVSEVAYMVGFNDAKYFSKEFKKQYGKLPSSYN</sequence>
<dbReference type="SUPFAM" id="SSF55874">
    <property type="entry name" value="ATPase domain of HSP90 chaperone/DNA topoisomerase II/histidine kinase"/>
    <property type="match status" value="1"/>
</dbReference>
<evidence type="ECO:0000256" key="4">
    <source>
        <dbReference type="ARBA" id="ARBA00023015"/>
    </source>
</evidence>
<keyword evidence="7" id="KW-0812">Transmembrane</keyword>
<dbReference type="InterPro" id="IPR036890">
    <property type="entry name" value="HATPase_C_sf"/>
</dbReference>
<dbReference type="Pfam" id="PF00072">
    <property type="entry name" value="Response_reg"/>
    <property type="match status" value="1"/>
</dbReference>
<dbReference type="InterPro" id="IPR005467">
    <property type="entry name" value="His_kinase_dom"/>
</dbReference>
<dbReference type="Pfam" id="PF02518">
    <property type="entry name" value="HATPase_c"/>
    <property type="match status" value="1"/>
</dbReference>
<evidence type="ECO:0000256" key="1">
    <source>
        <dbReference type="ARBA" id="ARBA00000085"/>
    </source>
</evidence>
<keyword evidence="7" id="KW-1133">Transmembrane helix</keyword>
<dbReference type="InterPro" id="IPR003661">
    <property type="entry name" value="HisK_dim/P_dom"/>
</dbReference>
<dbReference type="Pfam" id="PF12833">
    <property type="entry name" value="HTH_18"/>
    <property type="match status" value="1"/>
</dbReference>
<dbReference type="EMBL" id="JAEHFY010000006">
    <property type="protein sequence ID" value="MBK0382352.1"/>
    <property type="molecule type" value="Genomic_DNA"/>
</dbReference>
<name>A0ABS1BHN0_9SPHI</name>
<dbReference type="Gene3D" id="1.10.287.130">
    <property type="match status" value="1"/>
</dbReference>
<feature type="domain" description="HTH araC/xylS-type" evidence="8">
    <location>
        <begin position="1256"/>
        <end position="1353"/>
    </location>
</feature>
<dbReference type="Gene3D" id="2.130.10.10">
    <property type="entry name" value="YVTN repeat-like/Quinoprotein amine dehydrogenase"/>
    <property type="match status" value="4"/>
</dbReference>
<dbReference type="Gene3D" id="2.60.40.10">
    <property type="entry name" value="Immunoglobulins"/>
    <property type="match status" value="1"/>
</dbReference>
<dbReference type="InterPro" id="IPR018060">
    <property type="entry name" value="HTH_AraC"/>
</dbReference>
<gene>
    <name evidence="11" type="ORF">I5M32_05200</name>
</gene>
<dbReference type="SUPFAM" id="SSF47384">
    <property type="entry name" value="Homodimeric domain of signal transducing histidine kinase"/>
    <property type="match status" value="1"/>
</dbReference>
<protein>
    <recommendedName>
        <fullName evidence="2">histidine kinase</fullName>
        <ecNumber evidence="2">2.7.13.3</ecNumber>
    </recommendedName>
</protein>
<dbReference type="SUPFAM" id="SSF63829">
    <property type="entry name" value="Calcium-dependent phosphotriesterase"/>
    <property type="match status" value="2"/>
</dbReference>
<keyword evidence="4" id="KW-0805">Transcription regulation</keyword>
<dbReference type="Pfam" id="PF00512">
    <property type="entry name" value="HisKA"/>
    <property type="match status" value="1"/>
</dbReference>
<dbReference type="SMART" id="SM00448">
    <property type="entry name" value="REC"/>
    <property type="match status" value="1"/>
</dbReference>
<evidence type="ECO:0000256" key="5">
    <source>
        <dbReference type="ARBA" id="ARBA00023163"/>
    </source>
</evidence>
<dbReference type="PANTHER" id="PTHR43547:SF2">
    <property type="entry name" value="HYBRID SIGNAL TRANSDUCTION HISTIDINE KINASE C"/>
    <property type="match status" value="1"/>
</dbReference>
<comment type="catalytic activity">
    <reaction evidence="1">
        <text>ATP + protein L-histidine = ADP + protein N-phospho-L-histidine.</text>
        <dbReference type="EC" id="2.7.13.3"/>
    </reaction>
</comment>
<dbReference type="InterPro" id="IPR001789">
    <property type="entry name" value="Sig_transdc_resp-reg_receiver"/>
</dbReference>
<feature type="domain" description="Histidine kinase" evidence="9">
    <location>
        <begin position="847"/>
        <end position="1063"/>
    </location>
</feature>
<feature type="transmembrane region" description="Helical" evidence="7">
    <location>
        <begin position="804"/>
        <end position="826"/>
    </location>
</feature>
<evidence type="ECO:0000256" key="3">
    <source>
        <dbReference type="ARBA" id="ARBA00022553"/>
    </source>
</evidence>
<dbReference type="Pfam" id="PF07495">
    <property type="entry name" value="Y_Y_Y"/>
    <property type="match status" value="1"/>
</dbReference>
<keyword evidence="7" id="KW-0472">Membrane</keyword>
<accession>A0ABS1BHN0</accession>
<evidence type="ECO:0000256" key="2">
    <source>
        <dbReference type="ARBA" id="ARBA00012438"/>
    </source>
</evidence>
<evidence type="ECO:0000259" key="9">
    <source>
        <dbReference type="PROSITE" id="PS50109"/>
    </source>
</evidence>
<dbReference type="PRINTS" id="PR00344">
    <property type="entry name" value="BCTRLSENSOR"/>
</dbReference>
<dbReference type="SUPFAM" id="SSF52172">
    <property type="entry name" value="CheY-like"/>
    <property type="match status" value="1"/>
</dbReference>
<dbReference type="SMART" id="SM00387">
    <property type="entry name" value="HATPase_c"/>
    <property type="match status" value="1"/>
</dbReference>
<keyword evidence="3 6" id="KW-0597">Phosphoprotein</keyword>
<keyword evidence="5" id="KW-0804">Transcription</keyword>
<dbReference type="Gene3D" id="1.10.10.60">
    <property type="entry name" value="Homeodomain-like"/>
    <property type="match status" value="1"/>
</dbReference>
<dbReference type="PROSITE" id="PS01124">
    <property type="entry name" value="HTH_ARAC_FAMILY_2"/>
    <property type="match status" value="1"/>
</dbReference>
<evidence type="ECO:0000313" key="11">
    <source>
        <dbReference type="EMBL" id="MBK0382352.1"/>
    </source>
</evidence>
<keyword evidence="12" id="KW-1185">Reference proteome</keyword>
<dbReference type="InterPro" id="IPR011006">
    <property type="entry name" value="CheY-like_superfamily"/>
</dbReference>
<dbReference type="CDD" id="cd00082">
    <property type="entry name" value="HisKA"/>
    <property type="match status" value="1"/>
</dbReference>
<evidence type="ECO:0000313" key="12">
    <source>
        <dbReference type="Proteomes" id="UP000660024"/>
    </source>
</evidence>
<dbReference type="InterPro" id="IPR036097">
    <property type="entry name" value="HisK_dim/P_sf"/>
</dbReference>
<dbReference type="SMART" id="SM00388">
    <property type="entry name" value="HisKA"/>
    <property type="match status" value="1"/>
</dbReference>
<dbReference type="InterPro" id="IPR003594">
    <property type="entry name" value="HATPase_dom"/>
</dbReference>
<feature type="modified residue" description="4-aspartylphosphate" evidence="6">
    <location>
        <position position="1157"/>
    </location>
</feature>
<dbReference type="InterPro" id="IPR011110">
    <property type="entry name" value="Reg_prop"/>
</dbReference>
<dbReference type="SMART" id="SM00342">
    <property type="entry name" value="HTH_ARAC"/>
    <property type="match status" value="1"/>
</dbReference>
<dbReference type="PROSITE" id="PS50109">
    <property type="entry name" value="HIS_KIN"/>
    <property type="match status" value="1"/>
</dbReference>
<reference evidence="11 12" key="1">
    <citation type="submission" date="2020-12" db="EMBL/GenBank/DDBJ databases">
        <title>Bacterial novel species Pedobacter sp. SD-b isolated from soil.</title>
        <authorList>
            <person name="Jung H.-Y."/>
        </authorList>
    </citation>
    <scope>NUCLEOTIDE SEQUENCE [LARGE SCALE GENOMIC DNA]</scope>
    <source>
        <strain evidence="11 12">SD-b</strain>
    </source>
</reference>
<evidence type="ECO:0000256" key="6">
    <source>
        <dbReference type="PROSITE-ProRule" id="PRU00169"/>
    </source>
</evidence>
<evidence type="ECO:0000259" key="8">
    <source>
        <dbReference type="PROSITE" id="PS01124"/>
    </source>
</evidence>
<dbReference type="Gene3D" id="3.40.50.2300">
    <property type="match status" value="1"/>
</dbReference>
<feature type="domain" description="Response regulatory" evidence="10">
    <location>
        <begin position="1109"/>
        <end position="1224"/>
    </location>
</feature>
<proteinExistence type="predicted"/>
<dbReference type="Gene3D" id="3.30.565.10">
    <property type="entry name" value="Histidine kinase-like ATPase, C-terminal domain"/>
    <property type="match status" value="1"/>
</dbReference>
<evidence type="ECO:0000256" key="7">
    <source>
        <dbReference type="SAM" id="Phobius"/>
    </source>
</evidence>
<dbReference type="InterPro" id="IPR004358">
    <property type="entry name" value="Sig_transdc_His_kin-like_C"/>
</dbReference>
<dbReference type="InterPro" id="IPR011123">
    <property type="entry name" value="Y_Y_Y"/>
</dbReference>
<dbReference type="SUPFAM" id="SSF46689">
    <property type="entry name" value="Homeodomain-like"/>
    <property type="match status" value="1"/>
</dbReference>
<organism evidence="11 12">
    <name type="scientific">Pedobacter segetis</name>
    <dbReference type="NCBI Taxonomy" id="2793069"/>
    <lineage>
        <taxon>Bacteria</taxon>
        <taxon>Pseudomonadati</taxon>
        <taxon>Bacteroidota</taxon>
        <taxon>Sphingobacteriia</taxon>
        <taxon>Sphingobacteriales</taxon>
        <taxon>Sphingobacteriaceae</taxon>
        <taxon>Pedobacter</taxon>
    </lineage>
</organism>
<dbReference type="PANTHER" id="PTHR43547">
    <property type="entry name" value="TWO-COMPONENT HISTIDINE KINASE"/>
    <property type="match status" value="1"/>
</dbReference>
<comment type="caution">
    <text evidence="11">The sequence shown here is derived from an EMBL/GenBank/DDBJ whole genome shotgun (WGS) entry which is preliminary data.</text>
</comment>
<dbReference type="Pfam" id="PF07494">
    <property type="entry name" value="Reg_prop"/>
    <property type="match status" value="8"/>
</dbReference>
<dbReference type="InterPro" id="IPR013783">
    <property type="entry name" value="Ig-like_fold"/>
</dbReference>